<evidence type="ECO:0000313" key="3">
    <source>
        <dbReference type="Proteomes" id="UP000631114"/>
    </source>
</evidence>
<dbReference type="AlphaFoldDB" id="A0A835ITE4"/>
<evidence type="ECO:0000313" key="2">
    <source>
        <dbReference type="EMBL" id="KAF9623520.1"/>
    </source>
</evidence>
<keyword evidence="3" id="KW-1185">Reference proteome</keyword>
<reference evidence="2 3" key="1">
    <citation type="submission" date="2020-10" db="EMBL/GenBank/DDBJ databases">
        <title>The Coptis chinensis genome and diversification of protoberbering-type alkaloids.</title>
        <authorList>
            <person name="Wang B."/>
            <person name="Shu S."/>
            <person name="Song C."/>
            <person name="Liu Y."/>
        </authorList>
    </citation>
    <scope>NUCLEOTIDE SEQUENCE [LARGE SCALE GENOMIC DNA]</scope>
    <source>
        <strain evidence="2">HL-2020</strain>
        <tissue evidence="2">Leaf</tissue>
    </source>
</reference>
<dbReference type="InterPro" id="IPR010683">
    <property type="entry name" value="DUF1262"/>
</dbReference>
<name>A0A835ITE4_9MAGN</name>
<dbReference type="Proteomes" id="UP000631114">
    <property type="component" value="Unassembled WGS sequence"/>
</dbReference>
<dbReference type="PANTHER" id="PTHR31050:SF4">
    <property type="entry name" value="DUF1262 FAMILY PROTEIN (DUF1262)"/>
    <property type="match status" value="1"/>
</dbReference>
<organism evidence="2 3">
    <name type="scientific">Coptis chinensis</name>
    <dbReference type="NCBI Taxonomy" id="261450"/>
    <lineage>
        <taxon>Eukaryota</taxon>
        <taxon>Viridiplantae</taxon>
        <taxon>Streptophyta</taxon>
        <taxon>Embryophyta</taxon>
        <taxon>Tracheophyta</taxon>
        <taxon>Spermatophyta</taxon>
        <taxon>Magnoliopsida</taxon>
        <taxon>Ranunculales</taxon>
        <taxon>Ranunculaceae</taxon>
        <taxon>Coptidoideae</taxon>
        <taxon>Coptis</taxon>
    </lineage>
</organism>
<feature type="region of interest" description="Disordered" evidence="1">
    <location>
        <begin position="1"/>
        <end position="26"/>
    </location>
</feature>
<dbReference type="EMBL" id="JADFTS010000001">
    <property type="protein sequence ID" value="KAF9623520.1"/>
    <property type="molecule type" value="Genomic_DNA"/>
</dbReference>
<gene>
    <name evidence="2" type="ORF">IFM89_003310</name>
</gene>
<evidence type="ECO:0000256" key="1">
    <source>
        <dbReference type="SAM" id="MobiDB-lite"/>
    </source>
</evidence>
<dbReference type="Pfam" id="PF06880">
    <property type="entry name" value="DUF1262"/>
    <property type="match status" value="1"/>
</dbReference>
<dbReference type="PANTHER" id="PTHR31050">
    <property type="entry name" value="OS08G0413200 PROTEIN"/>
    <property type="match status" value="1"/>
</dbReference>
<proteinExistence type="predicted"/>
<comment type="caution">
    <text evidence="2">The sequence shown here is derived from an EMBL/GenBank/DDBJ whole genome shotgun (WGS) entry which is preliminary data.</text>
</comment>
<protein>
    <submittedName>
        <fullName evidence="2">Uncharacterized protein</fullName>
    </submittedName>
</protein>
<sequence>MYVARPLSMYRKDPSSLSEPPTEGPNSGYIVLTDEETEAEDTCCWGTCKDTGVKELPFPQNKILNVNYRTGSSEHRRTEVHKLWFIPVLDQPLSSNQYYVIRAEGRKYKGQACTCSKEEDMSTCCFCRCVKDVKPRAFDHRDIYQQVQIFKRRYGYFAKSIAPDGFPPFFLRRKGWTVHTSSSFQNQLSEAHGLNFSLRKKLPIFDFTNSNKRSTSVLVGKWYCPFVFVKENGLVKDQMKSSLYYVMTLEQCWEEIFSCENNSKSNTVNVNVNVQKEVNSLFGVEVMKDDTHARDGTIWYNNVGRGGGELSLGLSIAIVENMRRVQEMGGWRDVNVERIEEFEGEKGWKRFGCYVLVERFALSRLDGTLLLTCDFRHNHHIQSKWE</sequence>
<dbReference type="OrthoDB" id="1898393at2759"/>
<accession>A0A835ITE4</accession>